<evidence type="ECO:0000313" key="2">
    <source>
        <dbReference type="Proteomes" id="UP001454036"/>
    </source>
</evidence>
<keyword evidence="2" id="KW-1185">Reference proteome</keyword>
<dbReference type="AlphaFoldDB" id="A0AAV3NGZ2"/>
<reference evidence="1 2" key="1">
    <citation type="submission" date="2024-01" db="EMBL/GenBank/DDBJ databases">
        <title>The complete chloroplast genome sequence of Lithospermum erythrorhizon: insights into the phylogenetic relationship among Boraginaceae species and the maternal lineages of purple gromwells.</title>
        <authorList>
            <person name="Okada T."/>
            <person name="Watanabe K."/>
        </authorList>
    </citation>
    <scope>NUCLEOTIDE SEQUENCE [LARGE SCALE GENOMIC DNA]</scope>
</reference>
<dbReference type="Proteomes" id="UP001454036">
    <property type="component" value="Unassembled WGS sequence"/>
</dbReference>
<name>A0AAV3NGZ2_LITER</name>
<comment type="caution">
    <text evidence="1">The sequence shown here is derived from an EMBL/GenBank/DDBJ whole genome shotgun (WGS) entry which is preliminary data.</text>
</comment>
<evidence type="ECO:0000313" key="1">
    <source>
        <dbReference type="EMBL" id="GAA0138622.1"/>
    </source>
</evidence>
<dbReference type="PANTHER" id="PTHR11439">
    <property type="entry name" value="GAG-POL-RELATED RETROTRANSPOSON"/>
    <property type="match status" value="1"/>
</dbReference>
<evidence type="ECO:0008006" key="3">
    <source>
        <dbReference type="Google" id="ProtNLM"/>
    </source>
</evidence>
<dbReference type="EMBL" id="BAABME010000025">
    <property type="protein sequence ID" value="GAA0138622.1"/>
    <property type="molecule type" value="Genomic_DNA"/>
</dbReference>
<dbReference type="CDD" id="cd09272">
    <property type="entry name" value="RNase_HI_RT_Ty1"/>
    <property type="match status" value="1"/>
</dbReference>
<accession>A0AAV3NGZ2</accession>
<gene>
    <name evidence="1" type="ORF">LIER_00333</name>
</gene>
<organism evidence="1 2">
    <name type="scientific">Lithospermum erythrorhizon</name>
    <name type="common">Purple gromwell</name>
    <name type="synonym">Lithospermum officinale var. erythrorhizon</name>
    <dbReference type="NCBI Taxonomy" id="34254"/>
    <lineage>
        <taxon>Eukaryota</taxon>
        <taxon>Viridiplantae</taxon>
        <taxon>Streptophyta</taxon>
        <taxon>Embryophyta</taxon>
        <taxon>Tracheophyta</taxon>
        <taxon>Spermatophyta</taxon>
        <taxon>Magnoliopsida</taxon>
        <taxon>eudicotyledons</taxon>
        <taxon>Gunneridae</taxon>
        <taxon>Pentapetalae</taxon>
        <taxon>asterids</taxon>
        <taxon>lamiids</taxon>
        <taxon>Boraginales</taxon>
        <taxon>Boraginaceae</taxon>
        <taxon>Boraginoideae</taxon>
        <taxon>Lithospermeae</taxon>
        <taxon>Lithospermum</taxon>
    </lineage>
</organism>
<proteinExistence type="predicted"/>
<dbReference type="PANTHER" id="PTHR11439:SF498">
    <property type="entry name" value="DNAK FAMILY PROTEIN"/>
    <property type="match status" value="1"/>
</dbReference>
<protein>
    <recommendedName>
        <fullName evidence="3">Copia protein</fullName>
    </recommendedName>
</protein>
<sequence>MIQGSLQLQLEAFSDSDSATCPTTLRSVTGYVIKLDIHIAHNPVFHERTKHIDIDYHFTREKVLEGSISLVHLPTSEQLAYLLPKILPTPQHNYLIDKLGLFHGRPQSACGGC</sequence>